<proteinExistence type="predicted"/>
<evidence type="ECO:0000313" key="3">
    <source>
        <dbReference type="Proteomes" id="UP000256964"/>
    </source>
</evidence>
<gene>
    <name evidence="2" type="ORF">OH76DRAFT_1528937</name>
</gene>
<keyword evidence="1" id="KW-1133">Transmembrane helix</keyword>
<protein>
    <recommendedName>
        <fullName evidence="4">MARVEL domain-containing protein</fullName>
    </recommendedName>
</protein>
<organism evidence="2 3">
    <name type="scientific">Lentinus brumalis</name>
    <dbReference type="NCBI Taxonomy" id="2498619"/>
    <lineage>
        <taxon>Eukaryota</taxon>
        <taxon>Fungi</taxon>
        <taxon>Dikarya</taxon>
        <taxon>Basidiomycota</taxon>
        <taxon>Agaricomycotina</taxon>
        <taxon>Agaricomycetes</taxon>
        <taxon>Polyporales</taxon>
        <taxon>Polyporaceae</taxon>
        <taxon>Lentinus</taxon>
    </lineage>
</organism>
<feature type="transmembrane region" description="Helical" evidence="1">
    <location>
        <begin position="77"/>
        <end position="97"/>
    </location>
</feature>
<evidence type="ECO:0000313" key="2">
    <source>
        <dbReference type="EMBL" id="RDX46462.1"/>
    </source>
</evidence>
<evidence type="ECO:0008006" key="4">
    <source>
        <dbReference type="Google" id="ProtNLM"/>
    </source>
</evidence>
<keyword evidence="3" id="KW-1185">Reference proteome</keyword>
<feature type="transmembrane region" description="Helical" evidence="1">
    <location>
        <begin position="132"/>
        <end position="152"/>
    </location>
</feature>
<dbReference type="AlphaFoldDB" id="A0A371D1Q6"/>
<evidence type="ECO:0000256" key="1">
    <source>
        <dbReference type="SAM" id="Phobius"/>
    </source>
</evidence>
<dbReference type="EMBL" id="KZ857427">
    <property type="protein sequence ID" value="RDX46462.1"/>
    <property type="molecule type" value="Genomic_DNA"/>
</dbReference>
<keyword evidence="1" id="KW-0472">Membrane</keyword>
<keyword evidence="1" id="KW-0812">Transmembrane</keyword>
<dbReference type="STRING" id="139420.A0A371D1Q6"/>
<accession>A0A371D1Q6</accession>
<dbReference type="Proteomes" id="UP000256964">
    <property type="component" value="Unassembled WGS sequence"/>
</dbReference>
<feature type="transmembrane region" description="Helical" evidence="1">
    <location>
        <begin position="46"/>
        <end position="65"/>
    </location>
</feature>
<dbReference type="OrthoDB" id="2793550at2759"/>
<name>A0A371D1Q6_9APHY</name>
<reference evidence="2 3" key="1">
    <citation type="journal article" date="2018" name="Biotechnol. Biofuels">
        <title>Integrative visual omics of the white-rot fungus Polyporus brumalis exposes the biotechnological potential of its oxidative enzymes for delignifying raw plant biomass.</title>
        <authorList>
            <person name="Miyauchi S."/>
            <person name="Rancon A."/>
            <person name="Drula E."/>
            <person name="Hage H."/>
            <person name="Chaduli D."/>
            <person name="Favel A."/>
            <person name="Grisel S."/>
            <person name="Henrissat B."/>
            <person name="Herpoel-Gimbert I."/>
            <person name="Ruiz-Duenas F.J."/>
            <person name="Chevret D."/>
            <person name="Hainaut M."/>
            <person name="Lin J."/>
            <person name="Wang M."/>
            <person name="Pangilinan J."/>
            <person name="Lipzen A."/>
            <person name="Lesage-Meessen L."/>
            <person name="Navarro D."/>
            <person name="Riley R."/>
            <person name="Grigoriev I.V."/>
            <person name="Zhou S."/>
            <person name="Raouche S."/>
            <person name="Rosso M.N."/>
        </authorList>
    </citation>
    <scope>NUCLEOTIDE SEQUENCE [LARGE SCALE GENOMIC DNA]</scope>
    <source>
        <strain evidence="2 3">BRFM 1820</strain>
    </source>
</reference>
<feature type="transmembrane region" description="Helical" evidence="1">
    <location>
        <begin position="14"/>
        <end position="34"/>
    </location>
</feature>
<sequence>MAFSDLSSIGKKKLGVHVLLIVLDIFALAFAARVNIFQEYYFMADLFPLGLAVVTLIILFFTLVLDLSFQNIPTARPAIEVGLLYVLTIFWLAFNAFSTARWRHVPMNCNSIPAEYDDMRGWCHDVQALKSFVWIEFVALFLTASWILHYAIKEHKLGRNYIWTGPLSRYVSRDVARNDFARQTFTDYFAPRGHSAFEKF</sequence>